<reference evidence="2" key="1">
    <citation type="submission" date="2014-05" db="EMBL/GenBank/DDBJ databases">
        <title>The transcriptome of the halophilic microalga Tetraselmis sp. GSL018 isolated from the Great Salt Lake, Utah.</title>
        <authorList>
            <person name="Jinkerson R.E."/>
            <person name="D'Adamo S."/>
            <person name="Posewitz M.C."/>
        </authorList>
    </citation>
    <scope>NUCLEOTIDE SEQUENCE</scope>
    <source>
        <strain evidence="2">GSL018</strain>
    </source>
</reference>
<evidence type="ECO:0000256" key="1">
    <source>
        <dbReference type="SAM" id="MobiDB-lite"/>
    </source>
</evidence>
<sequence length="70" mass="8016">MTFSLHRGRSRNLPLCLAMKLKMDALQQLVCLRVIAATSKRQNVAIQQQRTKHEIDKPSQSSENLNESRP</sequence>
<feature type="compositionally biased region" description="Polar residues" evidence="1">
    <location>
        <begin position="58"/>
        <end position="70"/>
    </location>
</feature>
<evidence type="ECO:0000313" key="2">
    <source>
        <dbReference type="EMBL" id="JAC80890.1"/>
    </source>
</evidence>
<name>A0A061SDD7_9CHLO</name>
<dbReference type="AlphaFoldDB" id="A0A061SDD7"/>
<accession>A0A061SDD7</accession>
<feature type="region of interest" description="Disordered" evidence="1">
    <location>
        <begin position="42"/>
        <end position="70"/>
    </location>
</feature>
<protein>
    <submittedName>
        <fullName evidence="2">Uncharacterized protein</fullName>
    </submittedName>
</protein>
<proteinExistence type="predicted"/>
<gene>
    <name evidence="2" type="ORF">TSPGSL018_9179</name>
</gene>
<dbReference type="EMBL" id="GBEZ01004317">
    <property type="protein sequence ID" value="JAC80890.1"/>
    <property type="molecule type" value="Transcribed_RNA"/>
</dbReference>
<organism evidence="2">
    <name type="scientific">Tetraselmis sp. GSL018</name>
    <dbReference type="NCBI Taxonomy" id="582737"/>
    <lineage>
        <taxon>Eukaryota</taxon>
        <taxon>Viridiplantae</taxon>
        <taxon>Chlorophyta</taxon>
        <taxon>core chlorophytes</taxon>
        <taxon>Chlorodendrophyceae</taxon>
        <taxon>Chlorodendrales</taxon>
        <taxon>Chlorodendraceae</taxon>
        <taxon>Tetraselmis</taxon>
    </lineage>
</organism>